<keyword evidence="4 6" id="KW-1133">Transmembrane helix</keyword>
<dbReference type="InterPro" id="IPR000731">
    <property type="entry name" value="SSD"/>
</dbReference>
<evidence type="ECO:0000256" key="4">
    <source>
        <dbReference type="ARBA" id="ARBA00022989"/>
    </source>
</evidence>
<dbReference type="GO" id="GO:0005886">
    <property type="term" value="C:plasma membrane"/>
    <property type="evidence" value="ECO:0007669"/>
    <property type="project" value="UniProtKB-SubCell"/>
</dbReference>
<dbReference type="PANTHER" id="PTHR33406">
    <property type="entry name" value="MEMBRANE PROTEIN MJ1562-RELATED"/>
    <property type="match status" value="1"/>
</dbReference>
<evidence type="ECO:0000313" key="8">
    <source>
        <dbReference type="EMBL" id="MFC3476914.1"/>
    </source>
</evidence>
<evidence type="ECO:0000256" key="3">
    <source>
        <dbReference type="ARBA" id="ARBA00022692"/>
    </source>
</evidence>
<keyword evidence="2" id="KW-1003">Cell membrane</keyword>
<organism evidence="8 9">
    <name type="scientific">Halobacterium litoreum</name>
    <dbReference type="NCBI Taxonomy" id="2039234"/>
    <lineage>
        <taxon>Archaea</taxon>
        <taxon>Methanobacteriati</taxon>
        <taxon>Methanobacteriota</taxon>
        <taxon>Stenosarchaea group</taxon>
        <taxon>Halobacteria</taxon>
        <taxon>Halobacteriales</taxon>
        <taxon>Halobacteriaceae</taxon>
        <taxon>Halobacterium</taxon>
    </lineage>
</organism>
<dbReference type="EMBL" id="JBHRWN010000002">
    <property type="protein sequence ID" value="MFC3476914.1"/>
    <property type="molecule type" value="Genomic_DNA"/>
</dbReference>
<feature type="transmembrane region" description="Helical" evidence="6">
    <location>
        <begin position="789"/>
        <end position="816"/>
    </location>
</feature>
<reference evidence="8 9" key="1">
    <citation type="journal article" date="2019" name="Int. J. Syst. Evol. Microbiol.">
        <title>The Global Catalogue of Microorganisms (GCM) 10K type strain sequencing project: providing services to taxonomists for standard genome sequencing and annotation.</title>
        <authorList>
            <consortium name="The Broad Institute Genomics Platform"/>
            <consortium name="The Broad Institute Genome Sequencing Center for Infectious Disease"/>
            <person name="Wu L."/>
            <person name="Ma J."/>
        </authorList>
    </citation>
    <scope>NUCLEOTIDE SEQUENCE [LARGE SCALE GENOMIC DNA]</scope>
    <source>
        <strain evidence="8 9">CGMCC 1.12562</strain>
    </source>
</reference>
<gene>
    <name evidence="8" type="ORF">ACFOKC_04170</name>
</gene>
<name>A0ABD5NCY6_9EURY</name>
<dbReference type="PANTHER" id="PTHR33406:SF13">
    <property type="entry name" value="MEMBRANE PROTEIN YDFJ"/>
    <property type="match status" value="1"/>
</dbReference>
<feature type="transmembrane region" description="Helical" evidence="6">
    <location>
        <begin position="364"/>
        <end position="386"/>
    </location>
</feature>
<feature type="transmembrane region" description="Helical" evidence="6">
    <location>
        <begin position="715"/>
        <end position="733"/>
    </location>
</feature>
<keyword evidence="3 6" id="KW-0812">Transmembrane</keyword>
<keyword evidence="9" id="KW-1185">Reference proteome</keyword>
<feature type="transmembrane region" description="Helical" evidence="6">
    <location>
        <begin position="237"/>
        <end position="257"/>
    </location>
</feature>
<feature type="transmembrane region" description="Helical" evidence="6">
    <location>
        <begin position="663"/>
        <end position="682"/>
    </location>
</feature>
<evidence type="ECO:0000256" key="2">
    <source>
        <dbReference type="ARBA" id="ARBA00022475"/>
    </source>
</evidence>
<feature type="transmembrane region" description="Helical" evidence="6">
    <location>
        <begin position="264"/>
        <end position="284"/>
    </location>
</feature>
<feature type="transmembrane region" description="Helical" evidence="6">
    <location>
        <begin position="689"/>
        <end position="709"/>
    </location>
</feature>
<feature type="transmembrane region" description="Helical" evidence="6">
    <location>
        <begin position="763"/>
        <end position="783"/>
    </location>
</feature>
<feature type="transmembrane region" description="Helical" evidence="6">
    <location>
        <begin position="290"/>
        <end position="311"/>
    </location>
</feature>
<dbReference type="PROSITE" id="PS50156">
    <property type="entry name" value="SSD"/>
    <property type="match status" value="2"/>
</dbReference>
<feature type="transmembrane region" description="Helical" evidence="6">
    <location>
        <begin position="426"/>
        <end position="446"/>
    </location>
</feature>
<sequence length="838" mass="87799">MTSLTERVFGVVTEHNVAVVVVMLLLTAGVGAGVTQLNLGSNTYGGDSIGEGTEVVEKRSYIESAYVNETQDDDAPMAAPVYVRDADGNALSKSALVRSLEFQQTALDNESLAAAVGDRPAFGVANFVGARAAGDPQASLSEQLAALREADPSRVETLVRETLTADSRALALLPADYEPGTATAESHRIVFRLDGSDSETSAATAALYRTAQTVDSPDVFTVGEHASENAVSPLPELIEFVVPISLLVILVVLAFAYRDLVDVIVGFTGVVLSVVWMFGILGWLRIPASLTIIIGPVLIVGLSVDYGLHVFMRYREERGERENMREPMVRSLSSVSVALTLVTLTAAVGFMANATSDLGVIKQLGIGVTLGVLSTFVVSVTLVPALKLTIDRLLGRVGFERRKRPLGDTRLLRPILTSGAGLARRAAPVVLVLALVAGAAGGAAWGDLQRKSFQEFNSDVAEWKQDLPDPIGWDVSQYRDNARYVGENYRAAAESERKRSSILIEHPDGAASPDALATAARVPDVAADYDAVLTRGDTVPVASPVTVMASVAAEDEEFAAELAAADTDDDGVPEEDVASVYDALFAAAPDEASRVIDRTPGGYASLRVLVPIRPDATIVEQGQAVLDASDALEGGETSVVGVGVGTLNVVLGDIISENILQTLLLALAGVAVLLTLVYRLLLGSATLGLVTSVPIMMVTALVVAGMWALNVPLTVNTALLLSLVIGLGIDYNIHVSDRFAEEYADGKSVHGALVEATTGTGGALLGSTLTSVGAFLALLLTPAPVLQDFAILVSLALTASFVVSVFLLPSLITLWARYAPRSVTQGVLDGGVASTSDD</sequence>
<dbReference type="InterPro" id="IPR004869">
    <property type="entry name" value="MMPL_dom"/>
</dbReference>
<accession>A0ABD5NCY6</accession>
<protein>
    <submittedName>
        <fullName evidence="8">RND family transporter</fullName>
    </submittedName>
</protein>
<evidence type="ECO:0000259" key="7">
    <source>
        <dbReference type="PROSITE" id="PS50156"/>
    </source>
</evidence>
<keyword evidence="5 6" id="KW-0472">Membrane</keyword>
<feature type="domain" description="SSD" evidence="7">
    <location>
        <begin position="723"/>
        <end position="814"/>
    </location>
</feature>
<comment type="caution">
    <text evidence="8">The sequence shown here is derived from an EMBL/GenBank/DDBJ whole genome shotgun (WGS) entry which is preliminary data.</text>
</comment>
<dbReference type="Pfam" id="PF03176">
    <property type="entry name" value="MMPL"/>
    <property type="match status" value="2"/>
</dbReference>
<dbReference type="InterPro" id="IPR001036">
    <property type="entry name" value="Acrflvin-R"/>
</dbReference>
<feature type="domain" description="SSD" evidence="7">
    <location>
        <begin position="264"/>
        <end position="389"/>
    </location>
</feature>
<dbReference type="AlphaFoldDB" id="A0ABD5NCY6"/>
<evidence type="ECO:0000256" key="5">
    <source>
        <dbReference type="ARBA" id="ARBA00023136"/>
    </source>
</evidence>
<evidence type="ECO:0000256" key="6">
    <source>
        <dbReference type="SAM" id="Phobius"/>
    </source>
</evidence>
<dbReference type="RefSeq" id="WP_232571949.1">
    <property type="nucleotide sequence ID" value="NZ_CP089466.1"/>
</dbReference>
<comment type="subcellular location">
    <subcellularLocation>
        <location evidence="1">Cell membrane</location>
        <topology evidence="1">Multi-pass membrane protein</topology>
    </subcellularLocation>
</comment>
<dbReference type="GeneID" id="69117166"/>
<dbReference type="Proteomes" id="UP001595660">
    <property type="component" value="Unassembled WGS sequence"/>
</dbReference>
<evidence type="ECO:0000256" key="1">
    <source>
        <dbReference type="ARBA" id="ARBA00004651"/>
    </source>
</evidence>
<dbReference type="Gene3D" id="1.20.1640.10">
    <property type="entry name" value="Multidrug efflux transporter AcrB transmembrane domain"/>
    <property type="match status" value="2"/>
</dbReference>
<dbReference type="PRINTS" id="PR00702">
    <property type="entry name" value="ACRIFLAVINRP"/>
</dbReference>
<dbReference type="InterPro" id="IPR050545">
    <property type="entry name" value="Mycobact_MmpL"/>
</dbReference>
<proteinExistence type="predicted"/>
<dbReference type="SUPFAM" id="SSF82866">
    <property type="entry name" value="Multidrug efflux transporter AcrB transmembrane domain"/>
    <property type="match status" value="2"/>
</dbReference>
<feature type="transmembrane region" description="Helical" evidence="6">
    <location>
        <begin position="332"/>
        <end position="352"/>
    </location>
</feature>
<evidence type="ECO:0000313" key="9">
    <source>
        <dbReference type="Proteomes" id="UP001595660"/>
    </source>
</evidence>